<protein>
    <submittedName>
        <fullName evidence="2">Uncharacterized protein</fullName>
    </submittedName>
</protein>
<feature type="compositionally biased region" description="Pro residues" evidence="1">
    <location>
        <begin position="103"/>
        <end position="112"/>
    </location>
</feature>
<name>A0A113PCS0_PLABE</name>
<evidence type="ECO:0000313" key="3">
    <source>
        <dbReference type="Proteomes" id="UP000069549"/>
    </source>
</evidence>
<accession>A0A113PCS0</accession>
<evidence type="ECO:0000313" key="2">
    <source>
        <dbReference type="EMBL" id="CXH16303.1"/>
    </source>
</evidence>
<feature type="region of interest" description="Disordered" evidence="1">
    <location>
        <begin position="1"/>
        <end position="22"/>
    </location>
</feature>
<dbReference type="AlphaFoldDB" id="A0A113PCS0"/>
<organism evidence="2 3">
    <name type="scientific">Plasmodium berghei</name>
    <dbReference type="NCBI Taxonomy" id="5821"/>
    <lineage>
        <taxon>Eukaryota</taxon>
        <taxon>Sar</taxon>
        <taxon>Alveolata</taxon>
        <taxon>Apicomplexa</taxon>
        <taxon>Aconoidasida</taxon>
        <taxon>Haemosporida</taxon>
        <taxon>Plasmodiidae</taxon>
        <taxon>Plasmodium</taxon>
        <taxon>Plasmodium (Vinckeia)</taxon>
    </lineage>
</organism>
<reference evidence="2 3" key="1">
    <citation type="submission" date="2016-02" db="EMBL/GenBank/DDBJ databases">
        <authorList>
            <consortium name="Pathogen Informatics"/>
        </authorList>
    </citation>
    <scope>NUCLEOTIDE SEQUENCE [LARGE SCALE GENOMIC DNA]</scope>
    <source>
        <strain evidence="2 3">K173</strain>
    </source>
</reference>
<gene>
    <name evidence="2" type="ORF">PBK173_000517000</name>
</gene>
<evidence type="ECO:0000256" key="1">
    <source>
        <dbReference type="SAM" id="MobiDB-lite"/>
    </source>
</evidence>
<feature type="region of interest" description="Disordered" evidence="1">
    <location>
        <begin position="45"/>
        <end position="112"/>
    </location>
</feature>
<dbReference type="EMBL" id="FFUQ01000259">
    <property type="protein sequence ID" value="CXH16303.1"/>
    <property type="molecule type" value="Genomic_DNA"/>
</dbReference>
<dbReference type="Proteomes" id="UP000069549">
    <property type="component" value="Unassembled WGS sequence"/>
</dbReference>
<sequence length="112" mass="13093">MIWPCRRQHSGPPSNPLQPSRRHWFHPSYNLILPKHKLLRTPTNFLNQHQQSSPSHRTTNCSHRKIRPIRTSSMTPISYRRPNSRLCPTTLKHNSCGRDLPNNPIPPPNLKQ</sequence>
<feature type="compositionally biased region" description="Polar residues" evidence="1">
    <location>
        <begin position="45"/>
        <end position="61"/>
    </location>
</feature>
<proteinExistence type="predicted"/>